<organism evidence="2 3">
    <name type="scientific">candidate division WWE3 bacterium CG_4_9_14_0_2_um_filter_48_10</name>
    <dbReference type="NCBI Taxonomy" id="1975078"/>
    <lineage>
        <taxon>Bacteria</taxon>
        <taxon>Katanobacteria</taxon>
    </lineage>
</organism>
<keyword evidence="1" id="KW-0175">Coiled coil</keyword>
<sequence length="81" mass="9246">MPRFDRTGPSGLGPFTGQGFGPCGLGLGWRRRFGPGRGLGRYFNWGWPETKEEQLEALKEYKKSLQEELEDVEKEEKELGK</sequence>
<feature type="coiled-coil region" evidence="1">
    <location>
        <begin position="51"/>
        <end position="78"/>
    </location>
</feature>
<dbReference type="EMBL" id="PFSK01000002">
    <property type="protein sequence ID" value="PJC23229.1"/>
    <property type="molecule type" value="Genomic_DNA"/>
</dbReference>
<comment type="caution">
    <text evidence="2">The sequence shown here is derived from an EMBL/GenBank/DDBJ whole genome shotgun (WGS) entry which is preliminary data.</text>
</comment>
<dbReference type="Pfam" id="PF17253">
    <property type="entry name" value="DUF5320"/>
    <property type="match status" value="1"/>
</dbReference>
<evidence type="ECO:0008006" key="4">
    <source>
        <dbReference type="Google" id="ProtNLM"/>
    </source>
</evidence>
<name>A0A2M8EKH6_UNCKA</name>
<dbReference type="InterPro" id="IPR035205">
    <property type="entry name" value="DUF5320"/>
</dbReference>
<dbReference type="Proteomes" id="UP000228781">
    <property type="component" value="Unassembled WGS sequence"/>
</dbReference>
<dbReference type="AlphaFoldDB" id="A0A2M8EKH6"/>
<protein>
    <recommendedName>
        <fullName evidence="4">Cytoplasmic protein</fullName>
    </recommendedName>
</protein>
<accession>A0A2M8EKH6</accession>
<gene>
    <name evidence="2" type="ORF">CO059_00100</name>
</gene>
<evidence type="ECO:0000313" key="3">
    <source>
        <dbReference type="Proteomes" id="UP000228781"/>
    </source>
</evidence>
<reference evidence="3" key="1">
    <citation type="submission" date="2017-09" db="EMBL/GenBank/DDBJ databases">
        <title>Depth-based differentiation of microbial function through sediment-hosted aquifers and enrichment of novel symbionts in the deep terrestrial subsurface.</title>
        <authorList>
            <person name="Probst A.J."/>
            <person name="Ladd B."/>
            <person name="Jarett J.K."/>
            <person name="Geller-Mcgrath D.E."/>
            <person name="Sieber C.M.K."/>
            <person name="Emerson J.B."/>
            <person name="Anantharaman K."/>
            <person name="Thomas B.C."/>
            <person name="Malmstrom R."/>
            <person name="Stieglmeier M."/>
            <person name="Klingl A."/>
            <person name="Woyke T."/>
            <person name="Ryan C.M."/>
            <person name="Banfield J.F."/>
        </authorList>
    </citation>
    <scope>NUCLEOTIDE SEQUENCE [LARGE SCALE GENOMIC DNA]</scope>
</reference>
<evidence type="ECO:0000313" key="2">
    <source>
        <dbReference type="EMBL" id="PJC23229.1"/>
    </source>
</evidence>
<evidence type="ECO:0000256" key="1">
    <source>
        <dbReference type="SAM" id="Coils"/>
    </source>
</evidence>
<proteinExistence type="predicted"/>